<keyword evidence="8" id="KW-1185">Reference proteome</keyword>
<dbReference type="GO" id="GO:0000155">
    <property type="term" value="F:phosphorelay sensor kinase activity"/>
    <property type="evidence" value="ECO:0007669"/>
    <property type="project" value="InterPro"/>
</dbReference>
<evidence type="ECO:0000313" key="7">
    <source>
        <dbReference type="EMBL" id="PCF96366.1"/>
    </source>
</evidence>
<keyword evidence="4" id="KW-0812">Transmembrane</keyword>
<dbReference type="InterPro" id="IPR036890">
    <property type="entry name" value="HATPase_C_sf"/>
</dbReference>
<feature type="domain" description="Histidine kinase/HSP90-like ATPase" evidence="5">
    <location>
        <begin position="423"/>
        <end position="505"/>
    </location>
</feature>
<name>A0A2A4HNL1_9GAMM</name>
<feature type="transmembrane region" description="Helical" evidence="4">
    <location>
        <begin position="220"/>
        <end position="240"/>
    </location>
</feature>
<gene>
    <name evidence="7" type="ORF">CPA45_07485</name>
</gene>
<feature type="transmembrane region" description="Helical" evidence="4">
    <location>
        <begin position="150"/>
        <end position="175"/>
    </location>
</feature>
<feature type="transmembrane region" description="Helical" evidence="4">
    <location>
        <begin position="187"/>
        <end position="208"/>
    </location>
</feature>
<dbReference type="AlphaFoldDB" id="A0A2A4HNL1"/>
<keyword evidence="1" id="KW-0808">Transferase</keyword>
<accession>A0A2A4HNL1</accession>
<evidence type="ECO:0000259" key="6">
    <source>
        <dbReference type="Pfam" id="PF07730"/>
    </source>
</evidence>
<evidence type="ECO:0000256" key="1">
    <source>
        <dbReference type="ARBA" id="ARBA00022679"/>
    </source>
</evidence>
<keyword evidence="4" id="KW-1133">Transmembrane helix</keyword>
<dbReference type="PANTHER" id="PTHR24421:SF59">
    <property type="entry name" value="OXYGEN SENSOR HISTIDINE KINASE NREB"/>
    <property type="match status" value="1"/>
</dbReference>
<evidence type="ECO:0000256" key="4">
    <source>
        <dbReference type="SAM" id="Phobius"/>
    </source>
</evidence>
<comment type="caution">
    <text evidence="7">The sequence shown here is derived from an EMBL/GenBank/DDBJ whole genome shotgun (WGS) entry which is preliminary data.</text>
</comment>
<dbReference type="InterPro" id="IPR011712">
    <property type="entry name" value="Sig_transdc_His_kin_sub3_dim/P"/>
</dbReference>
<evidence type="ECO:0000313" key="8">
    <source>
        <dbReference type="Proteomes" id="UP000218677"/>
    </source>
</evidence>
<evidence type="ECO:0000259" key="5">
    <source>
        <dbReference type="Pfam" id="PF02518"/>
    </source>
</evidence>
<feature type="transmembrane region" description="Helical" evidence="4">
    <location>
        <begin position="271"/>
        <end position="290"/>
    </location>
</feature>
<dbReference type="InterPro" id="IPR003594">
    <property type="entry name" value="HATPase_dom"/>
</dbReference>
<sequence>MANSKPPLTRKPLPIMGYQSTSASIAVRCLCLSSYSFPSRVRSVLNSVVPAFIPRRSASQGGRGKPVDQENCRMSAVSSISDWRHGILAGWHAFVRFFASPTGLFRAICLIACVAIYVLDRVQEALSTENELILTLSGETLVRQWFGDTVATLIFSEALVLTGFVIFVAAFCLATAPHAYRQSRTRWVLAAQIGIGLMFNEELLLIVAAQLPFLYPLSLAFAWLLAQALLKALLWGVILITADPMEAVLIAAELAGMELPVISLVSLLGMALLMFFFWQLFAFCLGYMAMSERRQRYRLAKAHAELTATRQLLADSARASERLRISRDMHDGLGHHLAALNLHLELAMRQPEGMMTSVHTARDIAKELYQEVRRTIERERLAVPIDLSRSLQTLCSGIPEPCIKLRYDPRCKVHDPALAHVIFRSVQEALSNALRHANAHKIEISVACKAGDINVCIVDDGRGAARIMPGNGLTGMRERAEEVGGSLAIEARLGAGCQVGLRLPMVGGKA</sequence>
<organism evidence="7 8">
    <name type="scientific">Vreelandella nigrificans</name>
    <dbReference type="NCBI Taxonomy" id="2042704"/>
    <lineage>
        <taxon>Bacteria</taxon>
        <taxon>Pseudomonadati</taxon>
        <taxon>Pseudomonadota</taxon>
        <taxon>Gammaproteobacteria</taxon>
        <taxon>Oceanospirillales</taxon>
        <taxon>Halomonadaceae</taxon>
        <taxon>Vreelandella</taxon>
    </lineage>
</organism>
<keyword evidence="2" id="KW-0418">Kinase</keyword>
<dbReference type="Proteomes" id="UP000218677">
    <property type="component" value="Unassembled WGS sequence"/>
</dbReference>
<dbReference type="InterPro" id="IPR050482">
    <property type="entry name" value="Sensor_HK_TwoCompSys"/>
</dbReference>
<keyword evidence="3" id="KW-0902">Two-component regulatory system</keyword>
<dbReference type="EMBL" id="NWUX01000004">
    <property type="protein sequence ID" value="PCF96366.1"/>
    <property type="molecule type" value="Genomic_DNA"/>
</dbReference>
<dbReference type="Pfam" id="PF02518">
    <property type="entry name" value="HATPase_c"/>
    <property type="match status" value="1"/>
</dbReference>
<proteinExistence type="predicted"/>
<dbReference type="Gene3D" id="1.20.5.1930">
    <property type="match status" value="1"/>
</dbReference>
<dbReference type="CDD" id="cd16917">
    <property type="entry name" value="HATPase_UhpB-NarQ-NarX-like"/>
    <property type="match status" value="1"/>
</dbReference>
<protein>
    <submittedName>
        <fullName evidence="7">Uncharacterized protein</fullName>
    </submittedName>
</protein>
<dbReference type="GO" id="GO:0046983">
    <property type="term" value="F:protein dimerization activity"/>
    <property type="evidence" value="ECO:0007669"/>
    <property type="project" value="InterPro"/>
</dbReference>
<dbReference type="OrthoDB" id="9797605at2"/>
<reference evidence="8" key="1">
    <citation type="submission" date="2017-09" db="EMBL/GenBank/DDBJ databases">
        <authorList>
            <person name="Cho G.-S."/>
            <person name="Oguntoyinbo F.A."/>
            <person name="Cnockaert M."/>
            <person name="Kabisch J."/>
            <person name="Neve H."/>
            <person name="Bockelmann W."/>
            <person name="Wenning M."/>
            <person name="Franz C.M."/>
            <person name="Vandamme P."/>
        </authorList>
    </citation>
    <scope>NUCLEOTIDE SEQUENCE [LARGE SCALE GENOMIC DNA]</scope>
    <source>
        <strain evidence="8">MBT G8648</strain>
    </source>
</reference>
<dbReference type="Gene3D" id="3.30.565.10">
    <property type="entry name" value="Histidine kinase-like ATPase, C-terminal domain"/>
    <property type="match status" value="1"/>
</dbReference>
<dbReference type="GO" id="GO:0016020">
    <property type="term" value="C:membrane"/>
    <property type="evidence" value="ECO:0007669"/>
    <property type="project" value="InterPro"/>
</dbReference>
<dbReference type="SUPFAM" id="SSF55874">
    <property type="entry name" value="ATPase domain of HSP90 chaperone/DNA topoisomerase II/histidine kinase"/>
    <property type="match status" value="1"/>
</dbReference>
<keyword evidence="4" id="KW-0472">Membrane</keyword>
<evidence type="ECO:0000256" key="3">
    <source>
        <dbReference type="ARBA" id="ARBA00023012"/>
    </source>
</evidence>
<feature type="domain" description="Signal transduction histidine kinase subgroup 3 dimerisation and phosphoacceptor" evidence="6">
    <location>
        <begin position="321"/>
        <end position="379"/>
    </location>
</feature>
<dbReference type="PANTHER" id="PTHR24421">
    <property type="entry name" value="NITRATE/NITRITE SENSOR PROTEIN NARX-RELATED"/>
    <property type="match status" value="1"/>
</dbReference>
<evidence type="ECO:0000256" key="2">
    <source>
        <dbReference type="ARBA" id="ARBA00022777"/>
    </source>
</evidence>
<feature type="transmembrane region" description="Helical" evidence="4">
    <location>
        <begin position="93"/>
        <end position="119"/>
    </location>
</feature>
<dbReference type="Pfam" id="PF07730">
    <property type="entry name" value="HisKA_3"/>
    <property type="match status" value="1"/>
</dbReference>